<comment type="caution">
    <text evidence="2">The sequence shown here is derived from an EMBL/GenBank/DDBJ whole genome shotgun (WGS) entry which is preliminary data.</text>
</comment>
<keyword evidence="1" id="KW-1133">Transmembrane helix</keyword>
<feature type="transmembrane region" description="Helical" evidence="1">
    <location>
        <begin position="293"/>
        <end position="315"/>
    </location>
</feature>
<evidence type="ECO:0000256" key="1">
    <source>
        <dbReference type="SAM" id="Phobius"/>
    </source>
</evidence>
<evidence type="ECO:0008006" key="4">
    <source>
        <dbReference type="Google" id="ProtNLM"/>
    </source>
</evidence>
<feature type="transmembrane region" description="Helical" evidence="1">
    <location>
        <begin position="137"/>
        <end position="155"/>
    </location>
</feature>
<sequence length="368" mass="39305">MLPSLAFVTVASLAWLVPLKSAGSGRWVLLGVVIVVTLAVRAAIAAVVRRMPRFSQATGVAVVAAYSAMPVAVPLLQLAVDGAVTPPGGRVVGFLGFVIFFAGAFAATQLATTYGLGALLGQAIRHTVYDLRNSVRLLGRALPALLFVTLFLFFTGELWQAMNRLSWWRLALVVGLFAAVTMFATATRLRDEIGRVEQDLRPPRLAEACVGTPLARVPIDDVAPDGPLRAVPLDGRQNRNLLLILATRQLVQATVVGAGLFTFFIILGTLVVTPETAEQWIGSEPAYLAAVPGMPVALLGNATLFAGFGSMYFAVTSMSDTDHRRQFFAPILDEVERLLAVRAVYLALRDHARPAAQSESSNDVEVGA</sequence>
<name>A0A919FYB8_9MICO</name>
<evidence type="ECO:0000313" key="2">
    <source>
        <dbReference type="EMBL" id="GHH74208.1"/>
    </source>
</evidence>
<feature type="transmembrane region" description="Helical" evidence="1">
    <location>
        <begin position="26"/>
        <end position="48"/>
    </location>
</feature>
<feature type="transmembrane region" description="Helical" evidence="1">
    <location>
        <begin position="60"/>
        <end position="80"/>
    </location>
</feature>
<keyword evidence="3" id="KW-1185">Reference proteome</keyword>
<proteinExistence type="predicted"/>
<feature type="transmembrane region" description="Helical" evidence="1">
    <location>
        <begin position="167"/>
        <end position="186"/>
    </location>
</feature>
<evidence type="ECO:0000313" key="3">
    <source>
        <dbReference type="Proteomes" id="UP000627369"/>
    </source>
</evidence>
<feature type="transmembrane region" description="Helical" evidence="1">
    <location>
        <begin position="250"/>
        <end position="273"/>
    </location>
</feature>
<feature type="transmembrane region" description="Helical" evidence="1">
    <location>
        <begin position="92"/>
        <end position="116"/>
    </location>
</feature>
<accession>A0A919FYB8</accession>
<reference evidence="2" key="1">
    <citation type="journal article" date="2014" name="Int. J. Syst. Evol. Microbiol.">
        <title>Complete genome sequence of Corynebacterium casei LMG S-19264T (=DSM 44701T), isolated from a smear-ripened cheese.</title>
        <authorList>
            <consortium name="US DOE Joint Genome Institute (JGI-PGF)"/>
            <person name="Walter F."/>
            <person name="Albersmeier A."/>
            <person name="Kalinowski J."/>
            <person name="Ruckert C."/>
        </authorList>
    </citation>
    <scope>NUCLEOTIDE SEQUENCE</scope>
    <source>
        <strain evidence="2">CGMCC 4.7398</strain>
    </source>
</reference>
<organism evidence="2 3">
    <name type="scientific">Promicromonospora soli</name>
    <dbReference type="NCBI Taxonomy" id="2035533"/>
    <lineage>
        <taxon>Bacteria</taxon>
        <taxon>Bacillati</taxon>
        <taxon>Actinomycetota</taxon>
        <taxon>Actinomycetes</taxon>
        <taxon>Micrococcales</taxon>
        <taxon>Promicromonosporaceae</taxon>
        <taxon>Promicromonospora</taxon>
    </lineage>
</organism>
<dbReference type="AlphaFoldDB" id="A0A919FYB8"/>
<dbReference type="Proteomes" id="UP000627369">
    <property type="component" value="Unassembled WGS sequence"/>
</dbReference>
<keyword evidence="1" id="KW-0812">Transmembrane</keyword>
<protein>
    <recommendedName>
        <fullName evidence="4">Integral membrane protein</fullName>
    </recommendedName>
</protein>
<gene>
    <name evidence="2" type="ORF">GCM10017772_27340</name>
</gene>
<reference evidence="2" key="2">
    <citation type="submission" date="2020-09" db="EMBL/GenBank/DDBJ databases">
        <authorList>
            <person name="Sun Q."/>
            <person name="Zhou Y."/>
        </authorList>
    </citation>
    <scope>NUCLEOTIDE SEQUENCE</scope>
    <source>
        <strain evidence="2">CGMCC 4.7398</strain>
    </source>
</reference>
<keyword evidence="1" id="KW-0472">Membrane</keyword>
<dbReference type="EMBL" id="BNAS01000004">
    <property type="protein sequence ID" value="GHH74208.1"/>
    <property type="molecule type" value="Genomic_DNA"/>
</dbReference>